<dbReference type="AlphaFoldDB" id="A0A1I5BWB6"/>
<accession>A0A1I5BWB6</accession>
<evidence type="ECO:0000313" key="1">
    <source>
        <dbReference type="EMBL" id="SFN79066.1"/>
    </source>
</evidence>
<dbReference type="EMBL" id="FOVR01000002">
    <property type="protein sequence ID" value="SFN79066.1"/>
    <property type="molecule type" value="Genomic_DNA"/>
</dbReference>
<dbReference type="Proteomes" id="UP000199236">
    <property type="component" value="Unassembled WGS sequence"/>
</dbReference>
<proteinExistence type="predicted"/>
<gene>
    <name evidence="1" type="ORF">SAMN04488056_10224</name>
</gene>
<keyword evidence="2" id="KW-1185">Reference proteome</keyword>
<reference evidence="1 2" key="1">
    <citation type="submission" date="2016-10" db="EMBL/GenBank/DDBJ databases">
        <authorList>
            <person name="de Groot N.N."/>
        </authorList>
    </citation>
    <scope>NUCLEOTIDE SEQUENCE [LARGE SCALE GENOMIC DNA]</scope>
    <source>
        <strain evidence="1 2">CGMCC 1.9157</strain>
    </source>
</reference>
<sequence>MAQMSMLTNRDLGQQIFTISPEIGFEISVDEMPIRIVVPFSFCHGQQRTVLTCTEALKRSALPLSSCKVYALAVNPRECGVSSSLRVSSLLAGVPR</sequence>
<protein>
    <submittedName>
        <fullName evidence="1">Uncharacterized protein</fullName>
    </submittedName>
</protein>
<evidence type="ECO:0000313" key="2">
    <source>
        <dbReference type="Proteomes" id="UP000199236"/>
    </source>
</evidence>
<organism evidence="1 2">
    <name type="scientific">Cohaesibacter marisflavi</name>
    <dbReference type="NCBI Taxonomy" id="655353"/>
    <lineage>
        <taxon>Bacteria</taxon>
        <taxon>Pseudomonadati</taxon>
        <taxon>Pseudomonadota</taxon>
        <taxon>Alphaproteobacteria</taxon>
        <taxon>Hyphomicrobiales</taxon>
        <taxon>Cohaesibacteraceae</taxon>
    </lineage>
</organism>
<name>A0A1I5BWB6_9HYPH</name>